<dbReference type="Gene3D" id="1.20.1740.10">
    <property type="entry name" value="Amino acid/polyamine transporter I"/>
    <property type="match status" value="1"/>
</dbReference>
<comment type="subcellular location">
    <subcellularLocation>
        <location evidence="1">Cell membrane</location>
        <topology evidence="1">Multi-pass membrane protein</topology>
    </subcellularLocation>
</comment>
<dbReference type="PANTHER" id="PTHR45826">
    <property type="entry name" value="POLYAMINE TRANSPORTER PUT1"/>
    <property type="match status" value="1"/>
</dbReference>
<feature type="transmembrane region" description="Helical" evidence="8">
    <location>
        <begin position="206"/>
        <end position="226"/>
    </location>
</feature>
<keyword evidence="6 8" id="KW-0472">Membrane</keyword>
<dbReference type="GO" id="GO:0005886">
    <property type="term" value="C:plasma membrane"/>
    <property type="evidence" value="ECO:0007669"/>
    <property type="project" value="UniProtKB-SubCell"/>
</dbReference>
<accession>A0A087SEW8</accession>
<evidence type="ECO:0000256" key="2">
    <source>
        <dbReference type="ARBA" id="ARBA00022448"/>
    </source>
</evidence>
<feature type="transmembrane region" description="Helical" evidence="8">
    <location>
        <begin position="401"/>
        <end position="427"/>
    </location>
</feature>
<dbReference type="PANTHER" id="PTHR45826:SF2">
    <property type="entry name" value="AMINO ACID TRANSPORTER"/>
    <property type="match status" value="1"/>
</dbReference>
<evidence type="ECO:0000256" key="8">
    <source>
        <dbReference type="SAM" id="Phobius"/>
    </source>
</evidence>
<dbReference type="STRING" id="3075.A0A087SEW8"/>
<sequence>MHVETDALLEDALNTAENGRAASSKTALKPLSLLPLIALIFYDVAGGPFGIEDAVSSGGPLLAVLGFMVLPIVWSVPEALITAEMATTFPENSGYVAWVTAAFGPFWGFQAREGFWSWISGVTDNAVYPVMLLTYLQEGIPVFKDGWPRLVFLVGLNLTLTYLNYRGLHVVGNAAIVMTGLTLAPFVIITLLGLPHLKPANLVKSDWSAVQWFPFFNVMFWNLNYWDSVSTLAGEVRNPGKTFPRALAGAVVLVVASYLLPLIVGLSYSADAADWDLGYFAVVGDRVGGRWLGWAVVGAAMVSQVGQFEAEMSTDSYLLHGMAERGFLPAAFARKSRHGTPTLAIASSALGVLAMARWARLFACIVELLNVVYCMAMLLEFAAFIWLRIKYPSLRRPYRVPLPLWGCAAMLLPASALLLILLIGPIIQGKTSVILFTAGACVLGCTLYPLLQTARSRGWMAFRGTSPREFREILYSMYSPVPEAPAATAPPTWLENE</sequence>
<keyword evidence="4 8" id="KW-0812">Transmembrane</keyword>
<feature type="transmembrane region" description="Helical" evidence="8">
    <location>
        <begin position="61"/>
        <end position="81"/>
    </location>
</feature>
<feature type="transmembrane region" description="Helical" evidence="8">
    <location>
        <begin position="147"/>
        <end position="165"/>
    </location>
</feature>
<evidence type="ECO:0000256" key="3">
    <source>
        <dbReference type="ARBA" id="ARBA00022475"/>
    </source>
</evidence>
<protein>
    <submittedName>
        <fullName evidence="9">Putative glutamate/gamma-aminobutyrate antiporter</fullName>
    </submittedName>
</protein>
<dbReference type="FunFam" id="1.20.1740.10:FF:000041">
    <property type="entry name" value="Amino acid permease, putative"/>
    <property type="match status" value="1"/>
</dbReference>
<evidence type="ECO:0000256" key="1">
    <source>
        <dbReference type="ARBA" id="ARBA00004651"/>
    </source>
</evidence>
<proteinExistence type="inferred from homology"/>
<feature type="transmembrane region" description="Helical" evidence="8">
    <location>
        <begin position="368"/>
        <end position="389"/>
    </location>
</feature>
<feature type="transmembrane region" description="Helical" evidence="8">
    <location>
        <begin position="171"/>
        <end position="194"/>
    </location>
</feature>
<reference evidence="9 10" key="1">
    <citation type="journal article" date="2014" name="BMC Genomics">
        <title>Oil accumulation mechanisms of the oleaginous microalga Chlorella protothecoides revealed through its genome, transcriptomes, and proteomes.</title>
        <authorList>
            <person name="Gao C."/>
            <person name="Wang Y."/>
            <person name="Shen Y."/>
            <person name="Yan D."/>
            <person name="He X."/>
            <person name="Dai J."/>
            <person name="Wu Q."/>
        </authorList>
    </citation>
    <scope>NUCLEOTIDE SEQUENCE [LARGE SCALE GENOMIC DNA]</scope>
    <source>
        <strain evidence="9 10">0710</strain>
    </source>
</reference>
<dbReference type="PIRSF" id="PIRSF006060">
    <property type="entry name" value="AA_transporter"/>
    <property type="match status" value="1"/>
</dbReference>
<evidence type="ECO:0000256" key="4">
    <source>
        <dbReference type="ARBA" id="ARBA00022692"/>
    </source>
</evidence>
<name>A0A087SEW8_AUXPR</name>
<dbReference type="InterPro" id="IPR002293">
    <property type="entry name" value="AA/rel_permease1"/>
</dbReference>
<dbReference type="InterPro" id="IPR044566">
    <property type="entry name" value="RMV1-like"/>
</dbReference>
<dbReference type="GeneID" id="23616505"/>
<feature type="transmembrane region" description="Helical" evidence="8">
    <location>
        <begin position="30"/>
        <end position="49"/>
    </location>
</feature>
<evidence type="ECO:0000256" key="5">
    <source>
        <dbReference type="ARBA" id="ARBA00022989"/>
    </source>
</evidence>
<feature type="transmembrane region" description="Helical" evidence="8">
    <location>
        <begin position="246"/>
        <end position="268"/>
    </location>
</feature>
<comment type="similarity">
    <text evidence="7">Belongs to the amino acid-polyamine-organocation (APC) superfamily. Polyamine:cation symporter (PHS) (TC 2.A.3.12) family.</text>
</comment>
<dbReference type="KEGG" id="apro:F751_5114"/>
<dbReference type="AlphaFoldDB" id="A0A087SEW8"/>
<evidence type="ECO:0000256" key="6">
    <source>
        <dbReference type="ARBA" id="ARBA00023136"/>
    </source>
</evidence>
<keyword evidence="10" id="KW-1185">Reference proteome</keyword>
<feature type="transmembrane region" description="Helical" evidence="8">
    <location>
        <begin position="343"/>
        <end position="362"/>
    </location>
</feature>
<keyword evidence="5 8" id="KW-1133">Transmembrane helix</keyword>
<evidence type="ECO:0000313" key="9">
    <source>
        <dbReference type="EMBL" id="KFM24272.1"/>
    </source>
</evidence>
<dbReference type="Proteomes" id="UP000028924">
    <property type="component" value="Unassembled WGS sequence"/>
</dbReference>
<evidence type="ECO:0000256" key="7">
    <source>
        <dbReference type="ARBA" id="ARBA00024041"/>
    </source>
</evidence>
<dbReference type="Pfam" id="PF13520">
    <property type="entry name" value="AA_permease_2"/>
    <property type="match status" value="1"/>
</dbReference>
<dbReference type="GO" id="GO:0015203">
    <property type="term" value="F:polyamine transmembrane transporter activity"/>
    <property type="evidence" value="ECO:0007669"/>
    <property type="project" value="UniProtKB-ARBA"/>
</dbReference>
<keyword evidence="3" id="KW-1003">Cell membrane</keyword>
<dbReference type="OrthoDB" id="5982228at2759"/>
<organism evidence="9 10">
    <name type="scientific">Auxenochlorella protothecoides</name>
    <name type="common">Green microalga</name>
    <name type="synonym">Chlorella protothecoides</name>
    <dbReference type="NCBI Taxonomy" id="3075"/>
    <lineage>
        <taxon>Eukaryota</taxon>
        <taxon>Viridiplantae</taxon>
        <taxon>Chlorophyta</taxon>
        <taxon>core chlorophytes</taxon>
        <taxon>Trebouxiophyceae</taxon>
        <taxon>Chlorellales</taxon>
        <taxon>Chlorellaceae</taxon>
        <taxon>Auxenochlorella</taxon>
    </lineage>
</organism>
<dbReference type="eggNOG" id="KOG1287">
    <property type="taxonomic scope" value="Eukaryota"/>
</dbReference>
<keyword evidence="2" id="KW-0813">Transport</keyword>
<feature type="transmembrane region" description="Helical" evidence="8">
    <location>
        <begin position="93"/>
        <end position="109"/>
    </location>
</feature>
<dbReference type="RefSeq" id="XP_011397159.1">
    <property type="nucleotide sequence ID" value="XM_011398857.1"/>
</dbReference>
<feature type="transmembrane region" description="Helical" evidence="8">
    <location>
        <begin position="433"/>
        <end position="451"/>
    </location>
</feature>
<evidence type="ECO:0000313" key="10">
    <source>
        <dbReference type="Proteomes" id="UP000028924"/>
    </source>
</evidence>
<dbReference type="EMBL" id="KL662106">
    <property type="protein sequence ID" value="KFM24272.1"/>
    <property type="molecule type" value="Genomic_DNA"/>
</dbReference>
<gene>
    <name evidence="9" type="ORF">F751_5114</name>
</gene>